<evidence type="ECO:0000259" key="1">
    <source>
        <dbReference type="PROSITE" id="PS50943"/>
    </source>
</evidence>
<dbReference type="SUPFAM" id="SSF47413">
    <property type="entry name" value="lambda repressor-like DNA-binding domains"/>
    <property type="match status" value="1"/>
</dbReference>
<protein>
    <submittedName>
        <fullName evidence="2">Helix-turn-helix domain-containing protein</fullName>
    </submittedName>
</protein>
<dbReference type="GO" id="GO:0003677">
    <property type="term" value="F:DNA binding"/>
    <property type="evidence" value="ECO:0007669"/>
    <property type="project" value="InterPro"/>
</dbReference>
<dbReference type="PROSITE" id="PS50943">
    <property type="entry name" value="HTH_CROC1"/>
    <property type="match status" value="1"/>
</dbReference>
<reference evidence="2 3" key="1">
    <citation type="journal article" date="2019" name="Appl. Environ. Microbiol.">
        <title>Environmental Evidence and Genomic Insight of Iron-oxidizing Bacteria Preference Towards More Corrosion Resistant Stainless Steel at Higher Salinities.</title>
        <authorList>
            <person name="Garrison C.E."/>
            <person name="Price K.A."/>
            <person name="Field E.K."/>
        </authorList>
    </citation>
    <scope>NUCLEOTIDE SEQUENCE [LARGE SCALE GENOMIC DNA]</scope>
    <source>
        <strain evidence="2 3">P3</strain>
    </source>
</reference>
<feature type="domain" description="HTH cro/C1-type" evidence="1">
    <location>
        <begin position="16"/>
        <end position="70"/>
    </location>
</feature>
<gene>
    <name evidence="2" type="ORF">FEF65_11405</name>
</gene>
<dbReference type="Proteomes" id="UP000306585">
    <property type="component" value="Unassembled WGS sequence"/>
</dbReference>
<dbReference type="CDD" id="cd00093">
    <property type="entry name" value="HTH_XRE"/>
    <property type="match status" value="1"/>
</dbReference>
<comment type="caution">
    <text evidence="2">The sequence shown here is derived from an EMBL/GenBank/DDBJ whole genome shotgun (WGS) entry which is preliminary data.</text>
</comment>
<evidence type="ECO:0000313" key="3">
    <source>
        <dbReference type="Proteomes" id="UP000306585"/>
    </source>
</evidence>
<dbReference type="RefSeq" id="WP_138239945.1">
    <property type="nucleotide sequence ID" value="NZ_VBRY01000011.1"/>
</dbReference>
<dbReference type="EMBL" id="VBRY01000011">
    <property type="protein sequence ID" value="TLS66189.1"/>
    <property type="molecule type" value="Genomic_DNA"/>
</dbReference>
<keyword evidence="3" id="KW-1185">Reference proteome</keyword>
<dbReference type="AlphaFoldDB" id="A0A5R9GMJ4"/>
<dbReference type="Gene3D" id="1.10.260.40">
    <property type="entry name" value="lambda repressor-like DNA-binding domains"/>
    <property type="match status" value="1"/>
</dbReference>
<organism evidence="2 3">
    <name type="scientific">Mariprofundus erugo</name>
    <dbReference type="NCBI Taxonomy" id="2528639"/>
    <lineage>
        <taxon>Bacteria</taxon>
        <taxon>Pseudomonadati</taxon>
        <taxon>Pseudomonadota</taxon>
        <taxon>Candidatius Mariprofundia</taxon>
        <taxon>Mariprofundales</taxon>
        <taxon>Mariprofundaceae</taxon>
        <taxon>Mariprofundus</taxon>
    </lineage>
</organism>
<proteinExistence type="predicted"/>
<dbReference type="SMART" id="SM00530">
    <property type="entry name" value="HTH_XRE"/>
    <property type="match status" value="1"/>
</dbReference>
<dbReference type="Pfam" id="PF13560">
    <property type="entry name" value="HTH_31"/>
    <property type="match status" value="1"/>
</dbReference>
<name>A0A5R9GMJ4_9PROT</name>
<evidence type="ECO:0000313" key="2">
    <source>
        <dbReference type="EMBL" id="TLS66189.1"/>
    </source>
</evidence>
<sequence length="87" mass="9958">MMEYKVAIAQQLSTQLKTLRKQAGLTQQQLGEKLGVSQRVIARNEAHPEKVHFERILQMLSALDADLIIRERKSANASNRTPEEESW</sequence>
<dbReference type="InterPro" id="IPR010982">
    <property type="entry name" value="Lambda_DNA-bd_dom_sf"/>
</dbReference>
<accession>A0A5R9GMJ4</accession>
<dbReference type="InterPro" id="IPR001387">
    <property type="entry name" value="Cro/C1-type_HTH"/>
</dbReference>